<evidence type="ECO:0000256" key="1">
    <source>
        <dbReference type="ARBA" id="ARBA00009952"/>
    </source>
</evidence>
<comment type="similarity">
    <text evidence="1">Belongs to the FAM136 family.</text>
</comment>
<dbReference type="GO" id="GO:0005737">
    <property type="term" value="C:cytoplasm"/>
    <property type="evidence" value="ECO:0007669"/>
    <property type="project" value="TreeGrafter"/>
</dbReference>
<reference evidence="2" key="1">
    <citation type="journal article" date="2024" name="Gigascience">
        <title>Chromosome-level genome of the poultry shaft louse Menopon gallinae provides insight into the host-switching and adaptive evolution of parasitic lice.</title>
        <authorList>
            <person name="Xu Y."/>
            <person name="Ma L."/>
            <person name="Liu S."/>
            <person name="Liang Y."/>
            <person name="Liu Q."/>
            <person name="He Z."/>
            <person name="Tian L."/>
            <person name="Duan Y."/>
            <person name="Cai W."/>
            <person name="Li H."/>
            <person name="Song F."/>
        </authorList>
    </citation>
    <scope>NUCLEOTIDE SEQUENCE</scope>
    <source>
        <strain evidence="2">Cailab_2023a</strain>
    </source>
</reference>
<dbReference type="EMBL" id="JARGDH010000005">
    <property type="protein sequence ID" value="KAL0267702.1"/>
    <property type="molecule type" value="Genomic_DNA"/>
</dbReference>
<accession>A0AAW2HDE8</accession>
<evidence type="ECO:0000313" key="2">
    <source>
        <dbReference type="EMBL" id="KAL0267702.1"/>
    </source>
</evidence>
<proteinExistence type="inferred from homology"/>
<evidence type="ECO:0008006" key="3">
    <source>
        <dbReference type="Google" id="ProtNLM"/>
    </source>
</evidence>
<name>A0AAW2HDE8_9NEOP</name>
<dbReference type="PANTHER" id="PTHR21096:SF0">
    <property type="entry name" value="PROTEIN FAM136A"/>
    <property type="match status" value="1"/>
</dbReference>
<comment type="caution">
    <text evidence="2">The sequence shown here is derived from an EMBL/GenBank/DDBJ whole genome shotgun (WGS) entry which is preliminary data.</text>
</comment>
<sequence length="147" mass="17213">MQIDMAQKIQEETAKVANNVDMMYLRKLQSKMHKCAANCCDTMDNATIESVNRCVEDCMSQFNKARTFVVNEFNNLQDRLNRCHMACGDKIRDKMSATPTESEIQKYRGELELCANKCAETHIEVVRQLFTRFKEYFNKEYKEHFAS</sequence>
<dbReference type="InterPro" id="IPR008560">
    <property type="entry name" value="DUF842_euk"/>
</dbReference>
<protein>
    <recommendedName>
        <fullName evidence="3">Protein FAM136A</fullName>
    </recommendedName>
</protein>
<dbReference type="Pfam" id="PF05811">
    <property type="entry name" value="DUF842"/>
    <property type="match status" value="1"/>
</dbReference>
<dbReference type="AlphaFoldDB" id="A0AAW2HDE8"/>
<gene>
    <name evidence="2" type="ORF">PYX00_009895</name>
</gene>
<organism evidence="2">
    <name type="scientific">Menopon gallinae</name>
    <name type="common">poultry shaft louse</name>
    <dbReference type="NCBI Taxonomy" id="328185"/>
    <lineage>
        <taxon>Eukaryota</taxon>
        <taxon>Metazoa</taxon>
        <taxon>Ecdysozoa</taxon>
        <taxon>Arthropoda</taxon>
        <taxon>Hexapoda</taxon>
        <taxon>Insecta</taxon>
        <taxon>Pterygota</taxon>
        <taxon>Neoptera</taxon>
        <taxon>Paraneoptera</taxon>
        <taxon>Psocodea</taxon>
        <taxon>Troctomorpha</taxon>
        <taxon>Phthiraptera</taxon>
        <taxon>Amblycera</taxon>
        <taxon>Menoponidae</taxon>
        <taxon>Menopon</taxon>
    </lineage>
</organism>
<dbReference type="PANTHER" id="PTHR21096">
    <property type="entry name" value="PROTEIN FAM136A"/>
    <property type="match status" value="1"/>
</dbReference>